<proteinExistence type="predicted"/>
<dbReference type="PANTHER" id="PTHR24373">
    <property type="entry name" value="SLIT RELATED LEUCINE-RICH REPEAT NEURONAL PROTEIN"/>
    <property type="match status" value="1"/>
</dbReference>
<comment type="caution">
    <text evidence="4">The sequence shown here is derived from an EMBL/GenBank/DDBJ whole genome shotgun (WGS) entry which is preliminary data.</text>
</comment>
<keyword evidence="1" id="KW-0433">Leucine-rich repeat</keyword>
<accession>A0A9J6BLQ6</accession>
<organism evidence="4 5">
    <name type="scientific">Polypedilum vanderplanki</name>
    <name type="common">Sleeping chironomid midge</name>
    <dbReference type="NCBI Taxonomy" id="319348"/>
    <lineage>
        <taxon>Eukaryota</taxon>
        <taxon>Metazoa</taxon>
        <taxon>Ecdysozoa</taxon>
        <taxon>Arthropoda</taxon>
        <taxon>Hexapoda</taxon>
        <taxon>Insecta</taxon>
        <taxon>Pterygota</taxon>
        <taxon>Neoptera</taxon>
        <taxon>Endopterygota</taxon>
        <taxon>Diptera</taxon>
        <taxon>Nematocera</taxon>
        <taxon>Chironomoidea</taxon>
        <taxon>Chironomidae</taxon>
        <taxon>Chironominae</taxon>
        <taxon>Polypedilum</taxon>
        <taxon>Polypedilum</taxon>
    </lineage>
</organism>
<dbReference type="InterPro" id="IPR032675">
    <property type="entry name" value="LRR_dom_sf"/>
</dbReference>
<dbReference type="Proteomes" id="UP001107558">
    <property type="component" value="Chromosome 3"/>
</dbReference>
<protein>
    <submittedName>
        <fullName evidence="4">Uncharacterized protein</fullName>
    </submittedName>
</protein>
<keyword evidence="3" id="KW-0677">Repeat</keyword>
<dbReference type="OrthoDB" id="7739973at2759"/>
<dbReference type="Gene3D" id="3.80.10.10">
    <property type="entry name" value="Ribonuclease Inhibitor"/>
    <property type="match status" value="1"/>
</dbReference>
<gene>
    <name evidence="4" type="ORF">PVAND_000671</name>
</gene>
<keyword evidence="2" id="KW-0732">Signal</keyword>
<keyword evidence="5" id="KW-1185">Reference proteome</keyword>
<dbReference type="PANTHER" id="PTHR24373:SF370">
    <property type="entry name" value="FISH-LIPS, ISOFORM E"/>
    <property type="match status" value="1"/>
</dbReference>
<dbReference type="InterPro" id="IPR050328">
    <property type="entry name" value="Dev_Immune_Receptor"/>
</dbReference>
<dbReference type="GO" id="GO:0031012">
    <property type="term" value="C:extracellular matrix"/>
    <property type="evidence" value="ECO:0007669"/>
    <property type="project" value="TreeGrafter"/>
</dbReference>
<dbReference type="InterPro" id="IPR001611">
    <property type="entry name" value="Leu-rich_rpt"/>
</dbReference>
<sequence>MFNCENKNLSCEFFFDNKFGYTCKVTEDFDSTTKFINLSGVTGDHITIDKFLSYSNKDVFRVMFFDLDISHIPASITKQFPNLRTLQIKKCGLLELSRENSFHDLRRMYLGFNKIKNIPSTYFWHFCRLEILSLPENQIASIPQMAFRDLINLERLSLHGNRLMTIDPLLFVHCIKLEYVDLDNNTIQSIEGDWFAKQPKLYKVSINNNDIQFIDKRFLTTWRSRNSSVAKINRHASFKNNTCIDFSLENEKDFKEFQQVISDNCSISLTTTPATTTTEKVTVRTTPTYKPIRVLWFENCVWNVQKEFQYIYKNNHLVQKFKIHQ</sequence>
<reference evidence="4" key="1">
    <citation type="submission" date="2021-03" db="EMBL/GenBank/DDBJ databases">
        <title>Chromosome level genome of the anhydrobiotic midge Polypedilum vanderplanki.</title>
        <authorList>
            <person name="Yoshida Y."/>
            <person name="Kikawada T."/>
            <person name="Gusev O."/>
        </authorList>
    </citation>
    <scope>NUCLEOTIDE SEQUENCE</scope>
    <source>
        <strain evidence="4">NIAS01</strain>
        <tissue evidence="4">Whole body or cell culture</tissue>
    </source>
</reference>
<evidence type="ECO:0000256" key="2">
    <source>
        <dbReference type="ARBA" id="ARBA00022729"/>
    </source>
</evidence>
<dbReference type="Pfam" id="PF13855">
    <property type="entry name" value="LRR_8"/>
    <property type="match status" value="1"/>
</dbReference>
<dbReference type="InterPro" id="IPR003591">
    <property type="entry name" value="Leu-rich_rpt_typical-subtyp"/>
</dbReference>
<dbReference type="PROSITE" id="PS51450">
    <property type="entry name" value="LRR"/>
    <property type="match status" value="2"/>
</dbReference>
<dbReference type="AlphaFoldDB" id="A0A9J6BLQ6"/>
<dbReference type="GO" id="GO:0005615">
    <property type="term" value="C:extracellular space"/>
    <property type="evidence" value="ECO:0007669"/>
    <property type="project" value="TreeGrafter"/>
</dbReference>
<name>A0A9J6BLQ6_POLVA</name>
<evidence type="ECO:0000256" key="3">
    <source>
        <dbReference type="ARBA" id="ARBA00022737"/>
    </source>
</evidence>
<dbReference type="EMBL" id="JADBJN010000003">
    <property type="protein sequence ID" value="KAG5670403.1"/>
    <property type="molecule type" value="Genomic_DNA"/>
</dbReference>
<dbReference type="SMART" id="SM00369">
    <property type="entry name" value="LRR_TYP"/>
    <property type="match status" value="4"/>
</dbReference>
<dbReference type="SUPFAM" id="SSF52058">
    <property type="entry name" value="L domain-like"/>
    <property type="match status" value="1"/>
</dbReference>
<evidence type="ECO:0000313" key="4">
    <source>
        <dbReference type="EMBL" id="KAG5670403.1"/>
    </source>
</evidence>
<evidence type="ECO:0000313" key="5">
    <source>
        <dbReference type="Proteomes" id="UP001107558"/>
    </source>
</evidence>
<evidence type="ECO:0000256" key="1">
    <source>
        <dbReference type="ARBA" id="ARBA00022614"/>
    </source>
</evidence>